<dbReference type="Proteomes" id="UP001277972">
    <property type="component" value="Unassembled WGS sequence"/>
</dbReference>
<gene>
    <name evidence="1" type="ORF">SH601_06160</name>
</gene>
<dbReference type="EMBL" id="JAWZSR010000003">
    <property type="protein sequence ID" value="MDX8045567.1"/>
    <property type="molecule type" value="Genomic_DNA"/>
</dbReference>
<proteinExistence type="predicted"/>
<protein>
    <submittedName>
        <fullName evidence="1">Uncharacterized protein</fullName>
    </submittedName>
</protein>
<organism evidence="1 2">
    <name type="scientific">Gracilibacillus pellucidus</name>
    <dbReference type="NCBI Taxonomy" id="3095368"/>
    <lineage>
        <taxon>Bacteria</taxon>
        <taxon>Bacillati</taxon>
        <taxon>Bacillota</taxon>
        <taxon>Bacilli</taxon>
        <taxon>Bacillales</taxon>
        <taxon>Bacillaceae</taxon>
        <taxon>Gracilibacillus</taxon>
    </lineage>
</organism>
<evidence type="ECO:0000313" key="1">
    <source>
        <dbReference type="EMBL" id="MDX8045567.1"/>
    </source>
</evidence>
<name>A0ACC6M4A2_9BACI</name>
<comment type="caution">
    <text evidence="1">The sequence shown here is derived from an EMBL/GenBank/DDBJ whole genome shotgun (WGS) entry which is preliminary data.</text>
</comment>
<sequence length="220" mass="24251">MINSQKLKILGNDHFKERQEVAEILINGTATFHNQVLADSFDILGRCRIKDSIEVGQFVNRGSCSVDGKLTCEDLQNIGQGTYEIINADRINSSGSLVVNGAVQCQSFRSTGFLKLNEVLVGEQVSIKVSAPSKVCEIIGKETVEIKSVRTTLLNVISLVRRKMIAESIKGDNIYLENTEAVHVSGGIVEIGENCKINEVFYRHDLKVHPKSFVGKTTKI</sequence>
<keyword evidence="2" id="KW-1185">Reference proteome</keyword>
<evidence type="ECO:0000313" key="2">
    <source>
        <dbReference type="Proteomes" id="UP001277972"/>
    </source>
</evidence>
<reference evidence="1" key="1">
    <citation type="submission" date="2023-11" db="EMBL/GenBank/DDBJ databases">
        <title>Gracilibacillus pellucida a moderately halophilic bacterium isolated from saline soil in Xinjiang province.</title>
        <authorList>
            <person name="Zhang Z."/>
            <person name="Tan F."/>
            <person name="Wang Y."/>
            <person name="Xia M."/>
        </authorList>
    </citation>
    <scope>NUCLEOTIDE SEQUENCE</scope>
    <source>
        <strain evidence="1">S3-1-1</strain>
    </source>
</reference>
<accession>A0ACC6M4A2</accession>